<dbReference type="AlphaFoldDB" id="A0A210Q256"/>
<proteinExistence type="predicted"/>
<sequence>MTAAEILNFLPCANNYDIQVKMFETYIKFVSAIWIIVNWPDPVEDAYNTMICRAFFEFKSETDESIGEHCSAEDVTTFGEFYSAMTSKMLSKHSCDEDHLNH</sequence>
<dbReference type="Proteomes" id="UP000242188">
    <property type="component" value="Unassembled WGS sequence"/>
</dbReference>
<dbReference type="EMBL" id="NEDP02005221">
    <property type="protein sequence ID" value="OWF42802.1"/>
    <property type="molecule type" value="Genomic_DNA"/>
</dbReference>
<organism evidence="1 2">
    <name type="scientific">Mizuhopecten yessoensis</name>
    <name type="common">Japanese scallop</name>
    <name type="synonym">Patinopecten yessoensis</name>
    <dbReference type="NCBI Taxonomy" id="6573"/>
    <lineage>
        <taxon>Eukaryota</taxon>
        <taxon>Metazoa</taxon>
        <taxon>Spiralia</taxon>
        <taxon>Lophotrochozoa</taxon>
        <taxon>Mollusca</taxon>
        <taxon>Bivalvia</taxon>
        <taxon>Autobranchia</taxon>
        <taxon>Pteriomorphia</taxon>
        <taxon>Pectinida</taxon>
        <taxon>Pectinoidea</taxon>
        <taxon>Pectinidae</taxon>
        <taxon>Mizuhopecten</taxon>
    </lineage>
</organism>
<reference evidence="1 2" key="1">
    <citation type="journal article" date="2017" name="Nat. Ecol. Evol.">
        <title>Scallop genome provides insights into evolution of bilaterian karyotype and development.</title>
        <authorList>
            <person name="Wang S."/>
            <person name="Zhang J."/>
            <person name="Jiao W."/>
            <person name="Li J."/>
            <person name="Xun X."/>
            <person name="Sun Y."/>
            <person name="Guo X."/>
            <person name="Huan P."/>
            <person name="Dong B."/>
            <person name="Zhang L."/>
            <person name="Hu X."/>
            <person name="Sun X."/>
            <person name="Wang J."/>
            <person name="Zhao C."/>
            <person name="Wang Y."/>
            <person name="Wang D."/>
            <person name="Huang X."/>
            <person name="Wang R."/>
            <person name="Lv J."/>
            <person name="Li Y."/>
            <person name="Zhang Z."/>
            <person name="Liu B."/>
            <person name="Lu W."/>
            <person name="Hui Y."/>
            <person name="Liang J."/>
            <person name="Zhou Z."/>
            <person name="Hou R."/>
            <person name="Li X."/>
            <person name="Liu Y."/>
            <person name="Li H."/>
            <person name="Ning X."/>
            <person name="Lin Y."/>
            <person name="Zhao L."/>
            <person name="Xing Q."/>
            <person name="Dou J."/>
            <person name="Li Y."/>
            <person name="Mao J."/>
            <person name="Guo H."/>
            <person name="Dou H."/>
            <person name="Li T."/>
            <person name="Mu C."/>
            <person name="Jiang W."/>
            <person name="Fu Q."/>
            <person name="Fu X."/>
            <person name="Miao Y."/>
            <person name="Liu J."/>
            <person name="Yu Q."/>
            <person name="Li R."/>
            <person name="Liao H."/>
            <person name="Li X."/>
            <person name="Kong Y."/>
            <person name="Jiang Z."/>
            <person name="Chourrout D."/>
            <person name="Li R."/>
            <person name="Bao Z."/>
        </authorList>
    </citation>
    <scope>NUCLEOTIDE SEQUENCE [LARGE SCALE GENOMIC DNA]</scope>
    <source>
        <strain evidence="1 2">PY_sf001</strain>
    </source>
</reference>
<evidence type="ECO:0000313" key="1">
    <source>
        <dbReference type="EMBL" id="OWF42802.1"/>
    </source>
</evidence>
<name>A0A210Q256_MIZYE</name>
<evidence type="ECO:0000313" key="2">
    <source>
        <dbReference type="Proteomes" id="UP000242188"/>
    </source>
</evidence>
<comment type="caution">
    <text evidence="1">The sequence shown here is derived from an EMBL/GenBank/DDBJ whole genome shotgun (WGS) entry which is preliminary data.</text>
</comment>
<accession>A0A210Q256</accession>
<protein>
    <submittedName>
        <fullName evidence="1">Uncharacterized protein</fullName>
    </submittedName>
</protein>
<keyword evidence="2" id="KW-1185">Reference proteome</keyword>
<gene>
    <name evidence="1" type="ORF">KP79_PYT10894</name>
</gene>